<reference evidence="1 2" key="1">
    <citation type="submission" date="2018-09" db="EMBL/GenBank/DDBJ databases">
        <title>Genome sequence of Veillonella atypica isolated from periodontal Korean patients.</title>
        <authorList>
            <person name="Lee J.-H."/>
            <person name="Moon J.-H."/>
            <person name="Shin S.-Y."/>
        </authorList>
    </citation>
    <scope>NUCLEOTIDE SEQUENCE [LARGE SCALE GENOMIC DNA]</scope>
    <source>
        <strain evidence="1 2">KHUD_V1</strain>
    </source>
</reference>
<sequence length="133" mass="15081">MNNYIHVLDADGRRITSIVDNMIVPIGEEALLKQAKEQYPDAAQYIYGGDAMLDAFLDGKVYKNGIFEDAPVIEYIPTKEEKINAIKAEYEPRFKTLEEAQRRLLLMGKPTTAISAQYIKLNGEMVARIKEVQ</sequence>
<organism evidence="1 2">
    <name type="scientific">Veillonella atypica</name>
    <dbReference type="NCBI Taxonomy" id="39777"/>
    <lineage>
        <taxon>Bacteria</taxon>
        <taxon>Bacillati</taxon>
        <taxon>Bacillota</taxon>
        <taxon>Negativicutes</taxon>
        <taxon>Veillonellales</taxon>
        <taxon>Veillonellaceae</taxon>
        <taxon>Veillonella</taxon>
    </lineage>
</organism>
<comment type="caution">
    <text evidence="1">The sequence shown here is derived from an EMBL/GenBank/DDBJ whole genome shotgun (WGS) entry which is preliminary data.</text>
</comment>
<evidence type="ECO:0000313" key="2">
    <source>
        <dbReference type="Proteomes" id="UP000277803"/>
    </source>
</evidence>
<gene>
    <name evidence="1" type="ORF">D2965_05960</name>
</gene>
<protein>
    <submittedName>
        <fullName evidence="1">Uncharacterized protein</fullName>
    </submittedName>
</protein>
<name>A0A3A6WE05_9FIRM</name>
<proteinExistence type="predicted"/>
<dbReference type="RefSeq" id="WP_119982620.1">
    <property type="nucleotide sequence ID" value="NZ_QXZZ01000028.1"/>
</dbReference>
<dbReference type="Proteomes" id="UP000277803">
    <property type="component" value="Unassembled WGS sequence"/>
</dbReference>
<dbReference type="AlphaFoldDB" id="A0A3A6WE05"/>
<evidence type="ECO:0000313" key="1">
    <source>
        <dbReference type="EMBL" id="RJY50403.1"/>
    </source>
</evidence>
<accession>A0A3A6WE05</accession>
<dbReference type="EMBL" id="QXZZ01000028">
    <property type="protein sequence ID" value="RJY50403.1"/>
    <property type="molecule type" value="Genomic_DNA"/>
</dbReference>